<sequence length="209" mass="22301">MDGTEHERAAESGAPSSHVVAGPHSRALRRVVTLNHEIGYQLRRIMGLKDTDYSAMALLMRHPMGPTDLARALHITTASATAMVDRLVRAGHVVREPHRADGRRMTVRAVDHSRAEVTRHVMPMVEMVEAELAALDERGRQAVLQFLTGTAARMETHLTDLCERPALDASDTSDAHGSAEAGRGTDPGRGAGAPATGPGRADASPGEPS</sequence>
<dbReference type="STRING" id="378753.KRH_20860"/>
<keyword evidence="4" id="KW-1185">Reference proteome</keyword>
<dbReference type="KEGG" id="krh:KRH_20860"/>
<dbReference type="SMART" id="SM00347">
    <property type="entry name" value="HTH_MARR"/>
    <property type="match status" value="1"/>
</dbReference>
<accession>B2GHF7</accession>
<name>B2GHF7_KOCRD</name>
<dbReference type="AlphaFoldDB" id="B2GHF7"/>
<dbReference type="Pfam" id="PF12802">
    <property type="entry name" value="MarR_2"/>
    <property type="match status" value="1"/>
</dbReference>
<feature type="region of interest" description="Disordered" evidence="1">
    <location>
        <begin position="1"/>
        <end position="23"/>
    </location>
</feature>
<dbReference type="InterPro" id="IPR039422">
    <property type="entry name" value="MarR/SlyA-like"/>
</dbReference>
<evidence type="ECO:0000259" key="2">
    <source>
        <dbReference type="SMART" id="SM00347"/>
    </source>
</evidence>
<dbReference type="HOGENOM" id="CLU_083287_1_2_11"/>
<dbReference type="SUPFAM" id="SSF46785">
    <property type="entry name" value="Winged helix' DNA-binding domain"/>
    <property type="match status" value="1"/>
</dbReference>
<proteinExistence type="predicted"/>
<dbReference type="PANTHER" id="PTHR33164">
    <property type="entry name" value="TRANSCRIPTIONAL REGULATOR, MARR FAMILY"/>
    <property type="match status" value="1"/>
</dbReference>
<evidence type="ECO:0000256" key="1">
    <source>
        <dbReference type="SAM" id="MobiDB-lite"/>
    </source>
</evidence>
<feature type="compositionally biased region" description="Low complexity" evidence="1">
    <location>
        <begin position="192"/>
        <end position="203"/>
    </location>
</feature>
<dbReference type="GO" id="GO:0006950">
    <property type="term" value="P:response to stress"/>
    <property type="evidence" value="ECO:0007669"/>
    <property type="project" value="TreeGrafter"/>
</dbReference>
<dbReference type="eggNOG" id="COG1846">
    <property type="taxonomic scope" value="Bacteria"/>
</dbReference>
<dbReference type="EMBL" id="AP009152">
    <property type="protein sequence ID" value="BAG30433.1"/>
    <property type="molecule type" value="Genomic_DNA"/>
</dbReference>
<dbReference type="Gene3D" id="1.10.10.10">
    <property type="entry name" value="Winged helix-like DNA-binding domain superfamily/Winged helix DNA-binding domain"/>
    <property type="match status" value="1"/>
</dbReference>
<dbReference type="RefSeq" id="WP_012399154.1">
    <property type="nucleotide sequence ID" value="NC_010617.1"/>
</dbReference>
<dbReference type="InterPro" id="IPR000835">
    <property type="entry name" value="HTH_MarR-typ"/>
</dbReference>
<gene>
    <name evidence="3" type="ordered locus">KRH_20860</name>
</gene>
<dbReference type="InterPro" id="IPR036390">
    <property type="entry name" value="WH_DNA-bd_sf"/>
</dbReference>
<dbReference type="GO" id="GO:0003700">
    <property type="term" value="F:DNA-binding transcription factor activity"/>
    <property type="evidence" value="ECO:0007669"/>
    <property type="project" value="InterPro"/>
</dbReference>
<dbReference type="Proteomes" id="UP000008838">
    <property type="component" value="Chromosome"/>
</dbReference>
<dbReference type="PANTHER" id="PTHR33164:SF43">
    <property type="entry name" value="HTH-TYPE TRANSCRIPTIONAL REPRESSOR YETL"/>
    <property type="match status" value="1"/>
</dbReference>
<evidence type="ECO:0000313" key="3">
    <source>
        <dbReference type="EMBL" id="BAG30433.1"/>
    </source>
</evidence>
<feature type="compositionally biased region" description="Basic and acidic residues" evidence="1">
    <location>
        <begin position="1"/>
        <end position="10"/>
    </location>
</feature>
<dbReference type="InterPro" id="IPR036388">
    <property type="entry name" value="WH-like_DNA-bd_sf"/>
</dbReference>
<feature type="domain" description="HTH marR-type" evidence="2">
    <location>
        <begin position="41"/>
        <end position="140"/>
    </location>
</feature>
<evidence type="ECO:0000313" key="4">
    <source>
        <dbReference type="Proteomes" id="UP000008838"/>
    </source>
</evidence>
<feature type="region of interest" description="Disordered" evidence="1">
    <location>
        <begin position="168"/>
        <end position="209"/>
    </location>
</feature>
<reference evidence="3 4" key="1">
    <citation type="journal article" date="2008" name="J. Bacteriol.">
        <title>Complete genome sequence of the soil actinomycete Kocuria rhizophila.</title>
        <authorList>
            <person name="Takarada H."/>
            <person name="Sekine M."/>
            <person name="Kosugi H."/>
            <person name="Matsuo Y."/>
            <person name="Fujisawa T."/>
            <person name="Omata S."/>
            <person name="Kishi E."/>
            <person name="Shimizu A."/>
            <person name="Tsukatani N."/>
            <person name="Tanikawa S."/>
            <person name="Fujita N."/>
            <person name="Harayama S."/>
        </authorList>
    </citation>
    <scope>NUCLEOTIDE SEQUENCE [LARGE SCALE GENOMIC DNA]</scope>
    <source>
        <strain evidence="4">ATCC 9341 / DSM 348 / NBRC 103217 / DC2201</strain>
    </source>
</reference>
<organism evidence="3 4">
    <name type="scientific">Kocuria rhizophila (strain ATCC 9341 / DSM 348 / NBRC 103217 / DC2201)</name>
    <dbReference type="NCBI Taxonomy" id="378753"/>
    <lineage>
        <taxon>Bacteria</taxon>
        <taxon>Bacillati</taxon>
        <taxon>Actinomycetota</taxon>
        <taxon>Actinomycetes</taxon>
        <taxon>Micrococcales</taxon>
        <taxon>Micrococcaceae</taxon>
        <taxon>Kocuria</taxon>
    </lineage>
</organism>
<protein>
    <submittedName>
        <fullName evidence="3">Putative MarR family transcriptional regulator</fullName>
    </submittedName>
</protein>